<keyword evidence="2" id="KW-0472">Membrane</keyword>
<feature type="transmembrane region" description="Helical" evidence="2">
    <location>
        <begin position="135"/>
        <end position="155"/>
    </location>
</feature>
<evidence type="ECO:0000313" key="5">
    <source>
        <dbReference type="Proteomes" id="UP000326396"/>
    </source>
</evidence>
<dbReference type="OrthoDB" id="693437at2759"/>
<dbReference type="GO" id="GO:0005634">
    <property type="term" value="C:nucleus"/>
    <property type="evidence" value="ECO:0007669"/>
    <property type="project" value="TreeGrafter"/>
</dbReference>
<dbReference type="InterPro" id="IPR039607">
    <property type="entry name" value="VQ_8/17/18/20/21/25"/>
</dbReference>
<dbReference type="AlphaFoldDB" id="A0A5N6PDD4"/>
<keyword evidence="2" id="KW-1133">Transmembrane helix</keyword>
<evidence type="ECO:0000256" key="1">
    <source>
        <dbReference type="SAM" id="MobiDB-lite"/>
    </source>
</evidence>
<organism evidence="4 5">
    <name type="scientific">Mikania micrantha</name>
    <name type="common">bitter vine</name>
    <dbReference type="NCBI Taxonomy" id="192012"/>
    <lineage>
        <taxon>Eukaryota</taxon>
        <taxon>Viridiplantae</taxon>
        <taxon>Streptophyta</taxon>
        <taxon>Embryophyta</taxon>
        <taxon>Tracheophyta</taxon>
        <taxon>Spermatophyta</taxon>
        <taxon>Magnoliopsida</taxon>
        <taxon>eudicotyledons</taxon>
        <taxon>Gunneridae</taxon>
        <taxon>Pentapetalae</taxon>
        <taxon>asterids</taxon>
        <taxon>campanulids</taxon>
        <taxon>Asterales</taxon>
        <taxon>Asteraceae</taxon>
        <taxon>Asteroideae</taxon>
        <taxon>Heliantheae alliance</taxon>
        <taxon>Eupatorieae</taxon>
        <taxon>Mikania</taxon>
    </lineage>
</organism>
<dbReference type="EMBL" id="SZYD01000005">
    <property type="protein sequence ID" value="KAD6119739.1"/>
    <property type="molecule type" value="Genomic_DNA"/>
</dbReference>
<feature type="region of interest" description="Disordered" evidence="1">
    <location>
        <begin position="1"/>
        <end position="21"/>
    </location>
</feature>
<evidence type="ECO:0000313" key="4">
    <source>
        <dbReference type="EMBL" id="KAD6119739.1"/>
    </source>
</evidence>
<comment type="caution">
    <text evidence="4">The sequence shown here is derived from an EMBL/GenBank/DDBJ whole genome shotgun (WGS) entry which is preliminary data.</text>
</comment>
<dbReference type="Pfam" id="PF05678">
    <property type="entry name" value="VQ"/>
    <property type="match status" value="1"/>
</dbReference>
<evidence type="ECO:0000259" key="3">
    <source>
        <dbReference type="Pfam" id="PF05678"/>
    </source>
</evidence>
<name>A0A5N6PDD4_9ASTR</name>
<dbReference type="PANTHER" id="PTHR33143:SF3">
    <property type="entry name" value="VQ MOTIF-CONTAINING PROTEIN 17-RELATED"/>
    <property type="match status" value="1"/>
</dbReference>
<gene>
    <name evidence="4" type="ORF">E3N88_11010</name>
</gene>
<evidence type="ECO:0000256" key="2">
    <source>
        <dbReference type="SAM" id="Phobius"/>
    </source>
</evidence>
<dbReference type="InterPro" id="IPR008889">
    <property type="entry name" value="VQ"/>
</dbReference>
<keyword evidence="2" id="KW-0812">Transmembrane</keyword>
<feature type="transmembrane region" description="Helical" evidence="2">
    <location>
        <begin position="103"/>
        <end position="123"/>
    </location>
</feature>
<dbReference type="PANTHER" id="PTHR33143">
    <property type="entry name" value="F16F4.1 PROTEIN-RELATED"/>
    <property type="match status" value="1"/>
</dbReference>
<protein>
    <recommendedName>
        <fullName evidence="3">VQ domain-containing protein</fullName>
    </recommendedName>
</protein>
<proteinExistence type="predicted"/>
<feature type="domain" description="VQ" evidence="3">
    <location>
        <begin position="44"/>
        <end position="69"/>
    </location>
</feature>
<accession>A0A5N6PDD4</accession>
<keyword evidence="5" id="KW-1185">Reference proteome</keyword>
<reference evidence="4 5" key="1">
    <citation type="submission" date="2019-05" db="EMBL/GenBank/DDBJ databases">
        <title>Mikania micrantha, genome provides insights into the molecular mechanism of rapid growth.</title>
        <authorList>
            <person name="Liu B."/>
        </authorList>
    </citation>
    <scope>NUCLEOTIDE SEQUENCE [LARGE SCALE GENOMIC DNA]</scope>
    <source>
        <strain evidence="4">NLD-2019</strain>
        <tissue evidence="4">Leaf</tissue>
    </source>
</reference>
<dbReference type="Proteomes" id="UP000326396">
    <property type="component" value="Linkage Group LG13"/>
</dbReference>
<sequence>MCTMEDMISNKKHTCSSNTKPMITMHKDSHMISKSKPKIRIIHIFAPEIIKTDVANFRELVQRLTGKPTEKKKLKTRKQSHKRSGFSSVGLEVRDKIKGEDDIWVGANSGGGFLGGLVILMGSCKSLAITMGLQQLYQILIHQLWLILIWSMGLGKDH</sequence>